<dbReference type="SUPFAM" id="SSF53756">
    <property type="entry name" value="UDP-Glycosyltransferase/glycogen phosphorylase"/>
    <property type="match status" value="1"/>
</dbReference>
<dbReference type="InterPro" id="IPR011834">
    <property type="entry name" value="Agluc_phsphrylas"/>
</dbReference>
<keyword evidence="5" id="KW-0808">Transferase</keyword>
<keyword evidence="5" id="KW-0328">Glycosyltransferase</keyword>
<dbReference type="AlphaFoldDB" id="A0A3B1CDW9"/>
<dbReference type="EC" id="2.4.1.1" evidence="5"/>
<dbReference type="InterPro" id="IPR052182">
    <property type="entry name" value="Glycogen/Maltodextrin_Phosph"/>
</dbReference>
<accession>A0A3B1CDW9</accession>
<dbReference type="PANTHER" id="PTHR42655">
    <property type="entry name" value="GLYCOGEN PHOSPHORYLASE"/>
    <property type="match status" value="1"/>
</dbReference>
<organism evidence="5">
    <name type="scientific">hydrothermal vent metagenome</name>
    <dbReference type="NCBI Taxonomy" id="652676"/>
    <lineage>
        <taxon>unclassified sequences</taxon>
        <taxon>metagenomes</taxon>
        <taxon>ecological metagenomes</taxon>
    </lineage>
</organism>
<feature type="domain" description="DUF3417" evidence="4">
    <location>
        <begin position="14"/>
        <end position="122"/>
    </location>
</feature>
<sequence length="856" mass="98806">MIDFVGNFKVIPSLPKKLEPLRKITRNIYWTWNNDALALFRRLDKELWESTNHNPVLLLGQLNQERLEEVAKDDGFVSHMNRVNKQLEDYLATASWYQANFDKSKKSYIAYFSAEFGLTECLQIYSGGLGVLAGDHLKSASDLGVPLVAVGLNYKEGYFQQYLNNDGWQLESYGLIDYHNQPMTLEKDNNGEPLKIHVNFPKRKVYAQIWKIEVGRVKLYVLDTNIPENSPEDRKITYGLYRGTIETRIEQEIILGIGGIRALHALGIKPLVCHMNEGHSAFLALERIHHLITTYDLSYEDAKNIGFYSNIFTTHTPVPAGIDIFPNDLVEKYLGDFYRNKLKISSQEFYSLGTIIKDKEPTNFNMAHLAMNMAGFVNGVSKLHSEVSKKMWVGGFKKVPFDEIPIDHVTNGIHIRSHLSAEMENLLYRYLGDGFIQSTSNPEVWKAIYEIPDEELWRTHERRRERLVAFARKRLVKQNISWGRSQSDINAASEVLDSTALTIGFARRFATYKRATLLFRDIDRLSDILLNHERPVQIIIAGKAHPHDDEGKRLIQEIVNYAKEKNLRKRVVFLENYDMNVARYMVEGCDIWLNNPRRPLEASGTSGMKVIANGGLNFSVLDGWWDEAYNRSVGWKIGSGEEYADIEYQDEVESRMLYQTLETDIIPLFYERVNENIPRQWIMKMKASMSQLGPVYNTDRMLEEYTNKFYLNALKKRKLLMKNNWEEAKSFSKWKSNLLAHWNEVHFVNVDSSKNEEIKIGSKFKVSAELNIGELTPNDVEVQIYFGKVDKVDEPHSNKFVTMKYLTKDEKSGNLTYEGVISCVSTGEFGYTLRVLPNHPLLINKFELGVIKWVNE</sequence>
<evidence type="ECO:0000256" key="2">
    <source>
        <dbReference type="ARBA" id="ARBA00006047"/>
    </source>
</evidence>
<dbReference type="Pfam" id="PF11897">
    <property type="entry name" value="DUF3417"/>
    <property type="match status" value="1"/>
</dbReference>
<evidence type="ECO:0000256" key="3">
    <source>
        <dbReference type="ARBA" id="ARBA00022533"/>
    </source>
</evidence>
<evidence type="ECO:0000256" key="1">
    <source>
        <dbReference type="ARBA" id="ARBA00001275"/>
    </source>
</evidence>
<dbReference type="PIRSF" id="PIRSF000460">
    <property type="entry name" value="Pprylas_GlgP"/>
    <property type="match status" value="1"/>
</dbReference>
<proteinExistence type="inferred from homology"/>
<dbReference type="InterPro" id="IPR000811">
    <property type="entry name" value="Glyco_trans_35"/>
</dbReference>
<gene>
    <name evidence="5" type="ORF">MNBD_IGNAVI01-79</name>
</gene>
<evidence type="ECO:0000313" key="5">
    <source>
        <dbReference type="EMBL" id="VAX26432.1"/>
    </source>
</evidence>
<evidence type="ECO:0000259" key="4">
    <source>
        <dbReference type="Pfam" id="PF11897"/>
    </source>
</evidence>
<dbReference type="Pfam" id="PF00343">
    <property type="entry name" value="Phosphorylase"/>
    <property type="match status" value="1"/>
</dbReference>
<dbReference type="GO" id="GO:0005975">
    <property type="term" value="P:carbohydrate metabolic process"/>
    <property type="evidence" value="ECO:0007669"/>
    <property type="project" value="InterPro"/>
</dbReference>
<reference evidence="5" key="1">
    <citation type="submission" date="2018-06" db="EMBL/GenBank/DDBJ databases">
        <authorList>
            <person name="Zhirakovskaya E."/>
        </authorList>
    </citation>
    <scope>NUCLEOTIDE SEQUENCE</scope>
</reference>
<dbReference type="EMBL" id="UOGD01000338">
    <property type="protein sequence ID" value="VAX26432.1"/>
    <property type="molecule type" value="Genomic_DNA"/>
</dbReference>
<comment type="catalytic activity">
    <reaction evidence="1">
        <text>[(1-&gt;4)-alpha-D-glucosyl](n) + phosphate = [(1-&gt;4)-alpha-D-glucosyl](n-1) + alpha-D-glucose 1-phosphate</text>
        <dbReference type="Rhea" id="RHEA:41732"/>
        <dbReference type="Rhea" id="RHEA-COMP:9584"/>
        <dbReference type="Rhea" id="RHEA-COMP:9586"/>
        <dbReference type="ChEBI" id="CHEBI:15444"/>
        <dbReference type="ChEBI" id="CHEBI:43474"/>
        <dbReference type="ChEBI" id="CHEBI:58601"/>
        <dbReference type="EC" id="2.4.1.1"/>
    </reaction>
</comment>
<dbReference type="Gene3D" id="3.40.50.2000">
    <property type="entry name" value="Glycogen Phosphorylase B"/>
    <property type="match status" value="3"/>
</dbReference>
<name>A0A3B1CDW9_9ZZZZ</name>
<dbReference type="GO" id="GO:0008184">
    <property type="term" value="F:glycogen phosphorylase activity"/>
    <property type="evidence" value="ECO:0007669"/>
    <property type="project" value="InterPro"/>
</dbReference>
<comment type="similarity">
    <text evidence="2">Belongs to the glycogen phosphorylase family.</text>
</comment>
<dbReference type="GO" id="GO:0030170">
    <property type="term" value="F:pyridoxal phosphate binding"/>
    <property type="evidence" value="ECO:0007669"/>
    <property type="project" value="InterPro"/>
</dbReference>
<dbReference type="PANTHER" id="PTHR42655:SF1">
    <property type="entry name" value="GLYCOGEN PHOSPHORYLASE"/>
    <property type="match status" value="1"/>
</dbReference>
<keyword evidence="3" id="KW-0021">Allosteric enzyme</keyword>
<dbReference type="NCBIfam" id="TIGR02094">
    <property type="entry name" value="more_P_ylases"/>
    <property type="match status" value="1"/>
</dbReference>
<dbReference type="InterPro" id="IPR024517">
    <property type="entry name" value="Glycogen_phosphorylase_DUF3417"/>
</dbReference>
<protein>
    <submittedName>
        <fullName evidence="5">Glycogen phosphorylase</fullName>
        <ecNumber evidence="5">2.4.1.1</ecNumber>
    </submittedName>
</protein>